<proteinExistence type="predicted"/>
<organism evidence="1 2">
    <name type="scientific">Porites evermanni</name>
    <dbReference type="NCBI Taxonomy" id="104178"/>
    <lineage>
        <taxon>Eukaryota</taxon>
        <taxon>Metazoa</taxon>
        <taxon>Cnidaria</taxon>
        <taxon>Anthozoa</taxon>
        <taxon>Hexacorallia</taxon>
        <taxon>Scleractinia</taxon>
        <taxon>Fungiina</taxon>
        <taxon>Poritidae</taxon>
        <taxon>Porites</taxon>
    </lineage>
</organism>
<accession>A0ABN8LVD4</accession>
<dbReference type="Proteomes" id="UP001159427">
    <property type="component" value="Unassembled WGS sequence"/>
</dbReference>
<evidence type="ECO:0000313" key="2">
    <source>
        <dbReference type="Proteomes" id="UP001159427"/>
    </source>
</evidence>
<evidence type="ECO:0000313" key="1">
    <source>
        <dbReference type="EMBL" id="CAH3021066.1"/>
    </source>
</evidence>
<sequence length="102" mass="11426">NLGTAARAHRAHGVHFLLVQCVLKCGVYHTLGPTSASLNYGFERFHGHQRKTLILEKHIVNNKAGKFLGYYFGTVMRLQIGWKYHGNTGIHIPEREVAADSV</sequence>
<reference evidence="1 2" key="1">
    <citation type="submission" date="2022-05" db="EMBL/GenBank/DDBJ databases">
        <authorList>
            <consortium name="Genoscope - CEA"/>
            <person name="William W."/>
        </authorList>
    </citation>
    <scope>NUCLEOTIDE SEQUENCE [LARGE SCALE GENOMIC DNA]</scope>
</reference>
<name>A0ABN8LVD4_9CNID</name>
<feature type="non-terminal residue" evidence="1">
    <location>
        <position position="1"/>
    </location>
</feature>
<dbReference type="EMBL" id="CALNXI010000168">
    <property type="protein sequence ID" value="CAH3021066.1"/>
    <property type="molecule type" value="Genomic_DNA"/>
</dbReference>
<keyword evidence="2" id="KW-1185">Reference proteome</keyword>
<gene>
    <name evidence="1" type="ORF">PEVE_00009725</name>
</gene>
<comment type="caution">
    <text evidence="1">The sequence shown here is derived from an EMBL/GenBank/DDBJ whole genome shotgun (WGS) entry which is preliminary data.</text>
</comment>
<protein>
    <submittedName>
        <fullName evidence="1">Uncharacterized protein</fullName>
    </submittedName>
</protein>